<keyword evidence="4 8" id="KW-0808">Transferase</keyword>
<feature type="binding site" evidence="7">
    <location>
        <position position="31"/>
    </location>
    <ligand>
        <name>S-adenosyl-L-methionine</name>
        <dbReference type="ChEBI" id="CHEBI:59789"/>
    </ligand>
</feature>
<dbReference type="PANTHER" id="PTHR30481:SF3">
    <property type="entry name" value="DNA ADENINE METHYLASE"/>
    <property type="match status" value="1"/>
</dbReference>
<dbReference type="EMBL" id="ABEE02000014">
    <property type="protein sequence ID" value="EDP24752.1"/>
    <property type="molecule type" value="Genomic_DNA"/>
</dbReference>
<dbReference type="GO" id="GO:1904047">
    <property type="term" value="F:S-adenosyl-L-methionine binding"/>
    <property type="evidence" value="ECO:0007669"/>
    <property type="project" value="TreeGrafter"/>
</dbReference>
<accession>A8SIT2</accession>
<dbReference type="PANTHER" id="PTHR30481">
    <property type="entry name" value="DNA ADENINE METHYLASE"/>
    <property type="match status" value="1"/>
</dbReference>
<organism evidence="9 10">
    <name type="scientific">Parvimonas micra ATCC 33270</name>
    <dbReference type="NCBI Taxonomy" id="411465"/>
    <lineage>
        <taxon>Bacteria</taxon>
        <taxon>Bacillati</taxon>
        <taxon>Bacillota</taxon>
        <taxon>Tissierellia</taxon>
        <taxon>Tissierellales</taxon>
        <taxon>Peptoniphilaceae</taxon>
        <taxon>Parvimonas</taxon>
    </lineage>
</organism>
<dbReference type="InterPro" id="IPR023095">
    <property type="entry name" value="Ade_MeTrfase_dom_2"/>
</dbReference>
<feature type="binding site" evidence="7">
    <location>
        <position position="27"/>
    </location>
    <ligand>
        <name>S-adenosyl-L-methionine</name>
        <dbReference type="ChEBI" id="CHEBI:59789"/>
    </ligand>
</feature>
<dbReference type="SUPFAM" id="SSF53335">
    <property type="entry name" value="S-adenosyl-L-methionine-dependent methyltransferases"/>
    <property type="match status" value="1"/>
</dbReference>
<dbReference type="InterPro" id="IPR012263">
    <property type="entry name" value="M_m6A_EcoRV"/>
</dbReference>
<name>A8SIT2_9FIRM</name>
<reference evidence="9 10" key="2">
    <citation type="submission" date="2007-09" db="EMBL/GenBank/DDBJ databases">
        <authorList>
            <person name="Fulton L."/>
            <person name="Clifton S."/>
            <person name="Fulton B."/>
            <person name="Xu J."/>
            <person name="Minx P."/>
            <person name="Pepin K.H."/>
            <person name="Johnson M."/>
            <person name="Thiruvilangam P."/>
            <person name="Bhonagiri V."/>
            <person name="Nash W.E."/>
            <person name="Mardis E.R."/>
            <person name="Wilson R.K."/>
        </authorList>
    </citation>
    <scope>NUCLEOTIDE SEQUENCE [LARGE SCALE GENOMIC DNA]</scope>
    <source>
        <strain evidence="9 10">ATCC 33270</strain>
    </source>
</reference>
<dbReference type="GO" id="GO:0009007">
    <property type="term" value="F:site-specific DNA-methyltransferase (adenine-specific) activity"/>
    <property type="evidence" value="ECO:0007669"/>
    <property type="project" value="UniProtKB-UniRule"/>
</dbReference>
<evidence type="ECO:0000256" key="6">
    <source>
        <dbReference type="ARBA" id="ARBA00047942"/>
    </source>
</evidence>
<sequence>MIKDKEDRTMTKNSRKKNIVLSPVVKWVGGKRQLLSDIVPLIPKTFSTYVEPFVGGGAVIFDIQPKKAIINDFNSELINIYKVIKEKPNELILALENHERLNSEEYFYEVRALDRNEKYGEINDIEKAARIIYLNKTCYNGLFRVNQAGQFNSPYGKYKNPNIVNMPVVLAMSKYFNENNIKIMNGDYKNSLKNLRKGAFVYFDPPYMPISSSSSFTGYTENGFDTKQQIELKEECDKLNSKGVKFLLSNSDHPFIRELYKDYEIITVKAKRSINSNGNKRGEINEVLVRNYD</sequence>
<evidence type="ECO:0000256" key="7">
    <source>
        <dbReference type="PIRSR" id="PIRSR000398-1"/>
    </source>
</evidence>
<dbReference type="PRINTS" id="PR00505">
    <property type="entry name" value="D12N6MTFRASE"/>
</dbReference>
<evidence type="ECO:0000256" key="5">
    <source>
        <dbReference type="ARBA" id="ARBA00022691"/>
    </source>
</evidence>
<feature type="binding site" evidence="7">
    <location>
        <position position="204"/>
    </location>
    <ligand>
        <name>S-adenosyl-L-methionine</name>
        <dbReference type="ChEBI" id="CHEBI:59789"/>
    </ligand>
</feature>
<evidence type="ECO:0000313" key="9">
    <source>
        <dbReference type="EMBL" id="EDP24752.1"/>
    </source>
</evidence>
<evidence type="ECO:0000256" key="8">
    <source>
        <dbReference type="RuleBase" id="RU361257"/>
    </source>
</evidence>
<dbReference type="GO" id="GO:0009307">
    <property type="term" value="P:DNA restriction-modification system"/>
    <property type="evidence" value="ECO:0007669"/>
    <property type="project" value="InterPro"/>
</dbReference>
<evidence type="ECO:0000256" key="3">
    <source>
        <dbReference type="ARBA" id="ARBA00022603"/>
    </source>
</evidence>
<dbReference type="AlphaFoldDB" id="A8SIT2"/>
<dbReference type="NCBIfam" id="TIGR00571">
    <property type="entry name" value="dam"/>
    <property type="match status" value="1"/>
</dbReference>
<proteinExistence type="inferred from homology"/>
<dbReference type="HOGENOM" id="CLU_063430_0_0_9"/>
<dbReference type="InterPro" id="IPR012327">
    <property type="entry name" value="MeTrfase_D12"/>
</dbReference>
<evidence type="ECO:0000256" key="4">
    <source>
        <dbReference type="ARBA" id="ARBA00022679"/>
    </source>
</evidence>
<dbReference type="eggNOG" id="COG0338">
    <property type="taxonomic scope" value="Bacteria"/>
</dbReference>
<dbReference type="GO" id="GO:0043565">
    <property type="term" value="F:sequence-specific DNA binding"/>
    <property type="evidence" value="ECO:0007669"/>
    <property type="project" value="TreeGrafter"/>
</dbReference>
<dbReference type="Gene3D" id="1.10.1020.10">
    <property type="entry name" value="Adenine-specific Methyltransferase, Domain 2"/>
    <property type="match status" value="1"/>
</dbReference>
<comment type="catalytic activity">
    <reaction evidence="6 8">
        <text>a 2'-deoxyadenosine in DNA + S-adenosyl-L-methionine = an N(6)-methyl-2'-deoxyadenosine in DNA + S-adenosyl-L-homocysteine + H(+)</text>
        <dbReference type="Rhea" id="RHEA:15197"/>
        <dbReference type="Rhea" id="RHEA-COMP:12418"/>
        <dbReference type="Rhea" id="RHEA-COMP:12419"/>
        <dbReference type="ChEBI" id="CHEBI:15378"/>
        <dbReference type="ChEBI" id="CHEBI:57856"/>
        <dbReference type="ChEBI" id="CHEBI:59789"/>
        <dbReference type="ChEBI" id="CHEBI:90615"/>
        <dbReference type="ChEBI" id="CHEBI:90616"/>
        <dbReference type="EC" id="2.1.1.72"/>
    </reaction>
</comment>
<evidence type="ECO:0000256" key="2">
    <source>
        <dbReference type="ARBA" id="ARBA00011900"/>
    </source>
</evidence>
<gene>
    <name evidence="9" type="primary">dam</name>
    <name evidence="9" type="ORF">PEPMIC_00196</name>
</gene>
<dbReference type="PIRSF" id="PIRSF000398">
    <property type="entry name" value="M_m6A_EcoRV"/>
    <property type="match status" value="1"/>
</dbReference>
<dbReference type="Proteomes" id="UP000003162">
    <property type="component" value="Unassembled WGS sequence"/>
</dbReference>
<protein>
    <recommendedName>
        <fullName evidence="2 8">Site-specific DNA-methyltransferase (adenine-specific)</fullName>
        <ecNumber evidence="2 8">2.1.1.72</ecNumber>
    </recommendedName>
</protein>
<dbReference type="EC" id="2.1.1.72" evidence="2 8"/>
<comment type="similarity">
    <text evidence="1 8">Belongs to the N(4)/N(6)-methyltransferase family.</text>
</comment>
<feature type="binding site" evidence="7">
    <location>
        <position position="72"/>
    </location>
    <ligand>
        <name>S-adenosyl-L-methionine</name>
        <dbReference type="ChEBI" id="CHEBI:59789"/>
    </ligand>
</feature>
<dbReference type="GO" id="GO:0006298">
    <property type="term" value="P:mismatch repair"/>
    <property type="evidence" value="ECO:0007669"/>
    <property type="project" value="TreeGrafter"/>
</dbReference>
<dbReference type="Gene3D" id="3.40.50.150">
    <property type="entry name" value="Vaccinia Virus protein VP39"/>
    <property type="match status" value="1"/>
</dbReference>
<dbReference type="PROSITE" id="PS00092">
    <property type="entry name" value="N6_MTASE"/>
    <property type="match status" value="1"/>
</dbReference>
<dbReference type="InterPro" id="IPR002052">
    <property type="entry name" value="DNA_methylase_N6_adenine_CS"/>
</dbReference>
<evidence type="ECO:0000313" key="10">
    <source>
        <dbReference type="Proteomes" id="UP000003162"/>
    </source>
</evidence>
<evidence type="ECO:0000256" key="1">
    <source>
        <dbReference type="ARBA" id="ARBA00006594"/>
    </source>
</evidence>
<dbReference type="Pfam" id="PF02086">
    <property type="entry name" value="MethyltransfD12"/>
    <property type="match status" value="1"/>
</dbReference>
<comment type="caution">
    <text evidence="9">The sequence shown here is derived from an EMBL/GenBank/DDBJ whole genome shotgun (WGS) entry which is preliminary data.</text>
</comment>
<dbReference type="GO" id="GO:0032259">
    <property type="term" value="P:methylation"/>
    <property type="evidence" value="ECO:0007669"/>
    <property type="project" value="UniProtKB-KW"/>
</dbReference>
<dbReference type="InterPro" id="IPR029063">
    <property type="entry name" value="SAM-dependent_MTases_sf"/>
</dbReference>
<keyword evidence="3 8" id="KW-0489">Methyltransferase</keyword>
<keyword evidence="5 8" id="KW-0949">S-adenosyl-L-methionine</keyword>
<reference evidence="9 10" key="1">
    <citation type="submission" date="2007-09" db="EMBL/GenBank/DDBJ databases">
        <title>Draft genome sequence of Peptostreptococcus micros (ATCC 33270).</title>
        <authorList>
            <person name="Sudarsanam P."/>
            <person name="Ley R."/>
            <person name="Guruge J."/>
            <person name="Turnbaugh P.J."/>
            <person name="Mahowald M."/>
            <person name="Liep D."/>
            <person name="Gordon J."/>
        </authorList>
    </citation>
    <scope>NUCLEOTIDE SEQUENCE [LARGE SCALE GENOMIC DNA]</scope>
    <source>
        <strain evidence="9 10">ATCC 33270</strain>
    </source>
</reference>